<accession>A0AAD6SA40</accession>
<dbReference type="GO" id="GO:0006979">
    <property type="term" value="P:response to oxidative stress"/>
    <property type="evidence" value="ECO:0007669"/>
    <property type="project" value="InterPro"/>
</dbReference>
<keyword evidence="3" id="KW-0560">Oxidoreductase</keyword>
<dbReference type="Gene3D" id="1.10.420.10">
    <property type="entry name" value="Peroxidase, domain 2"/>
    <property type="match status" value="1"/>
</dbReference>
<keyword evidence="2" id="KW-0732">Signal</keyword>
<reference evidence="3" key="1">
    <citation type="submission" date="2023-03" db="EMBL/GenBank/DDBJ databases">
        <title>Massive genome expansion in bonnet fungi (Mycena s.s.) driven by repeated elements and novel gene families across ecological guilds.</title>
        <authorList>
            <consortium name="Lawrence Berkeley National Laboratory"/>
            <person name="Harder C.B."/>
            <person name="Miyauchi S."/>
            <person name="Viragh M."/>
            <person name="Kuo A."/>
            <person name="Thoen E."/>
            <person name="Andreopoulos B."/>
            <person name="Lu D."/>
            <person name="Skrede I."/>
            <person name="Drula E."/>
            <person name="Henrissat B."/>
            <person name="Morin E."/>
            <person name="Kohler A."/>
            <person name="Barry K."/>
            <person name="LaButti K."/>
            <person name="Morin E."/>
            <person name="Salamov A."/>
            <person name="Lipzen A."/>
            <person name="Mereny Z."/>
            <person name="Hegedus B."/>
            <person name="Baldrian P."/>
            <person name="Stursova M."/>
            <person name="Weitz H."/>
            <person name="Taylor A."/>
            <person name="Grigoriev I.V."/>
            <person name="Nagy L.G."/>
            <person name="Martin F."/>
            <person name="Kauserud H."/>
        </authorList>
    </citation>
    <scope>NUCLEOTIDE SEQUENCE</scope>
    <source>
        <strain evidence="3">CBHHK200</strain>
    </source>
</reference>
<dbReference type="GO" id="GO:0020037">
    <property type="term" value="F:heme binding"/>
    <property type="evidence" value="ECO:0007669"/>
    <property type="project" value="InterPro"/>
</dbReference>
<protein>
    <submittedName>
        <fullName evidence="3">Heme peroxidase</fullName>
    </submittedName>
</protein>
<evidence type="ECO:0000313" key="4">
    <source>
        <dbReference type="Proteomes" id="UP001218188"/>
    </source>
</evidence>
<dbReference type="InterPro" id="IPR010255">
    <property type="entry name" value="Haem_peroxidase_sf"/>
</dbReference>
<keyword evidence="3" id="KW-0575">Peroxidase</keyword>
<keyword evidence="4" id="KW-1185">Reference proteome</keyword>
<dbReference type="GO" id="GO:0004601">
    <property type="term" value="F:peroxidase activity"/>
    <property type="evidence" value="ECO:0007669"/>
    <property type="project" value="UniProtKB-KW"/>
</dbReference>
<organism evidence="3 4">
    <name type="scientific">Mycena alexandri</name>
    <dbReference type="NCBI Taxonomy" id="1745969"/>
    <lineage>
        <taxon>Eukaryota</taxon>
        <taxon>Fungi</taxon>
        <taxon>Dikarya</taxon>
        <taxon>Basidiomycota</taxon>
        <taxon>Agaricomycotina</taxon>
        <taxon>Agaricomycetes</taxon>
        <taxon>Agaricomycetidae</taxon>
        <taxon>Agaricales</taxon>
        <taxon>Marasmiineae</taxon>
        <taxon>Mycenaceae</taxon>
        <taxon>Mycena</taxon>
    </lineage>
</organism>
<dbReference type="Proteomes" id="UP001218188">
    <property type="component" value="Unassembled WGS sequence"/>
</dbReference>
<dbReference type="AlphaFoldDB" id="A0AAD6SA40"/>
<feature type="signal peptide" evidence="2">
    <location>
        <begin position="1"/>
        <end position="18"/>
    </location>
</feature>
<evidence type="ECO:0000256" key="2">
    <source>
        <dbReference type="SAM" id="SignalP"/>
    </source>
</evidence>
<sequence>MLRGTLALFGYAATSASAYVWPGTPQLNALEALRWQGNTNGMTTFASTANCTAFLRDSNTGQTNAADWIRTAYHDMATYNIADGTGGYGCLNPLRRRAGSPGGRRQWVFKHSGSSLNPIDPICVYCGYPLSRDNHGHRELRGPGNRIPWRSRRRRGALGNNPGVPEPSQDLNSHISSFARQGFTQTEMIGLVACGHSFGGVQQAPFPDIVPVLNLSTDTQSVSHFDTTFNYFDNNVATEYISGTTQSPLVVGFNATTNSDGRIFGSDGNVTMRSFANSADIFSSTCATLFARMLDTVPAGVQLTDVITPLPVKPDLLKFDLSTDGNLIQFSGQLRIWDTPLSSTQPTVIMFWDDRAGGTGSVTLDAAGVFTLGVRHGRVVQYTNPDVRCDNRIHEHAPHRRRPARRPGRCWIRGTGRPDVVPVVLHCFWG</sequence>
<evidence type="ECO:0000256" key="1">
    <source>
        <dbReference type="SAM" id="MobiDB-lite"/>
    </source>
</evidence>
<dbReference type="SUPFAM" id="SSF48113">
    <property type="entry name" value="Heme-dependent peroxidases"/>
    <property type="match status" value="1"/>
</dbReference>
<feature type="chain" id="PRO_5041979715" evidence="2">
    <location>
        <begin position="19"/>
        <end position="430"/>
    </location>
</feature>
<name>A0AAD6SA40_9AGAR</name>
<proteinExistence type="predicted"/>
<feature type="region of interest" description="Disordered" evidence="1">
    <location>
        <begin position="137"/>
        <end position="170"/>
    </location>
</feature>
<evidence type="ECO:0000313" key="3">
    <source>
        <dbReference type="EMBL" id="KAJ7023477.1"/>
    </source>
</evidence>
<gene>
    <name evidence="3" type="ORF">C8F04DRAFT_182222</name>
</gene>
<dbReference type="EMBL" id="JARJCM010000188">
    <property type="protein sequence ID" value="KAJ7023477.1"/>
    <property type="molecule type" value="Genomic_DNA"/>
</dbReference>
<comment type="caution">
    <text evidence="3">The sequence shown here is derived from an EMBL/GenBank/DDBJ whole genome shotgun (WGS) entry which is preliminary data.</text>
</comment>